<evidence type="ECO:0000313" key="2">
    <source>
        <dbReference type="Proteomes" id="UP000807306"/>
    </source>
</evidence>
<gene>
    <name evidence="1" type="ORF">CPB83DRAFT_933590</name>
</gene>
<comment type="caution">
    <text evidence="1">The sequence shown here is derived from an EMBL/GenBank/DDBJ whole genome shotgun (WGS) entry which is preliminary data.</text>
</comment>
<proteinExistence type="predicted"/>
<sequence>MFSPPSPSASHGDVVLQPNYFTSSIYVLALRDDFSALVLHFHEEFDKLQSSASLKPFALFKTVWLQMGWKWLHFKVFDARSRQAFLDVTLRIFLEGTAKTEAPFIRIVALFALYTFFYTQIKETSPPLHSVLNIPVPYDHYSALVTMHDSLTTTQFHVFEPHVRYVLSRLRQDHVFLVLPYSELGSMNPGTLPRELFAEDGLIFHDPTQKRKGRPAKKDKSKQARLALDELEGMLDQATTETRRDVNEAEYRQLKSALMLSPDGMSTEVLEQASGEVLNRLKEAQALADTSKSTNEAHGVFRVKQAMKDDSEKLGLLGFI</sequence>
<evidence type="ECO:0000313" key="1">
    <source>
        <dbReference type="EMBL" id="KAF9527793.1"/>
    </source>
</evidence>
<dbReference type="EMBL" id="MU157858">
    <property type="protein sequence ID" value="KAF9527793.1"/>
    <property type="molecule type" value="Genomic_DNA"/>
</dbReference>
<dbReference type="OrthoDB" id="3253083at2759"/>
<protein>
    <submittedName>
        <fullName evidence="1">Uncharacterized protein</fullName>
    </submittedName>
</protein>
<dbReference type="Proteomes" id="UP000807306">
    <property type="component" value="Unassembled WGS sequence"/>
</dbReference>
<name>A0A9P6JPG7_9AGAR</name>
<dbReference type="AlphaFoldDB" id="A0A9P6JPG7"/>
<keyword evidence="2" id="KW-1185">Reference proteome</keyword>
<reference evidence="1" key="1">
    <citation type="submission" date="2020-11" db="EMBL/GenBank/DDBJ databases">
        <authorList>
            <consortium name="DOE Joint Genome Institute"/>
            <person name="Ahrendt S."/>
            <person name="Riley R."/>
            <person name="Andreopoulos W."/>
            <person name="Labutti K."/>
            <person name="Pangilinan J."/>
            <person name="Ruiz-Duenas F.J."/>
            <person name="Barrasa J.M."/>
            <person name="Sanchez-Garcia M."/>
            <person name="Camarero S."/>
            <person name="Miyauchi S."/>
            <person name="Serrano A."/>
            <person name="Linde D."/>
            <person name="Babiker R."/>
            <person name="Drula E."/>
            <person name="Ayuso-Fernandez I."/>
            <person name="Pacheco R."/>
            <person name="Padilla G."/>
            <person name="Ferreira P."/>
            <person name="Barriuso J."/>
            <person name="Kellner H."/>
            <person name="Castanera R."/>
            <person name="Alfaro M."/>
            <person name="Ramirez L."/>
            <person name="Pisabarro A.G."/>
            <person name="Kuo A."/>
            <person name="Tritt A."/>
            <person name="Lipzen A."/>
            <person name="He G."/>
            <person name="Yan M."/>
            <person name="Ng V."/>
            <person name="Cullen D."/>
            <person name="Martin F."/>
            <person name="Rosso M.-N."/>
            <person name="Henrissat B."/>
            <person name="Hibbett D."/>
            <person name="Martinez A.T."/>
            <person name="Grigoriev I.V."/>
        </authorList>
    </citation>
    <scope>NUCLEOTIDE SEQUENCE</scope>
    <source>
        <strain evidence="1">CBS 506.95</strain>
    </source>
</reference>
<dbReference type="InterPro" id="IPR019188">
    <property type="entry name" value="SNAPC1"/>
</dbReference>
<dbReference type="Pfam" id="PF09808">
    <property type="entry name" value="SNAPC1"/>
    <property type="match status" value="1"/>
</dbReference>
<organism evidence="1 2">
    <name type="scientific">Crepidotus variabilis</name>
    <dbReference type="NCBI Taxonomy" id="179855"/>
    <lineage>
        <taxon>Eukaryota</taxon>
        <taxon>Fungi</taxon>
        <taxon>Dikarya</taxon>
        <taxon>Basidiomycota</taxon>
        <taxon>Agaricomycotina</taxon>
        <taxon>Agaricomycetes</taxon>
        <taxon>Agaricomycetidae</taxon>
        <taxon>Agaricales</taxon>
        <taxon>Agaricineae</taxon>
        <taxon>Crepidotaceae</taxon>
        <taxon>Crepidotus</taxon>
    </lineage>
</organism>
<accession>A0A9P6JPG7</accession>